<dbReference type="AlphaFoldDB" id="A0A6L4WTK3"/>
<dbReference type="Proteomes" id="UP000461010">
    <property type="component" value="Unassembled WGS sequence"/>
</dbReference>
<name>A0A6L4WTK3_9BACT</name>
<sequence length="123" mass="14337">MNEIALTFIFSFGVITSLFITSLMIKSIFEKLNSEMKESHEMMQGILNQQVKELLTSNDFTKNRLDSNDELINQLNSTIKEVDRYISILNVEISNLGVLVMNREVLENEIIKLKRIIKRKEKQ</sequence>
<evidence type="ECO:0000313" key="4">
    <source>
        <dbReference type="Proteomes" id="UP000461010"/>
    </source>
</evidence>
<dbReference type="Proteomes" id="UP000472839">
    <property type="component" value="Unassembled WGS sequence"/>
</dbReference>
<proteinExistence type="predicted"/>
<comment type="caution">
    <text evidence="3">The sequence shown here is derived from an EMBL/GenBank/DDBJ whole genome shotgun (WGS) entry which is preliminary data.</text>
</comment>
<keyword evidence="1" id="KW-0472">Membrane</keyword>
<keyword evidence="1" id="KW-0812">Transmembrane</keyword>
<dbReference type="EMBL" id="WFKJ01000043">
    <property type="protein sequence ID" value="KAB7888876.1"/>
    <property type="molecule type" value="Genomic_DNA"/>
</dbReference>
<evidence type="ECO:0000313" key="3">
    <source>
        <dbReference type="EMBL" id="KAB7889633.1"/>
    </source>
</evidence>
<dbReference type="EMBL" id="WFKK01000011">
    <property type="protein sequence ID" value="KAB7889633.1"/>
    <property type="molecule type" value="Genomic_DNA"/>
</dbReference>
<organism evidence="3 5">
    <name type="scientific">Poseidonibacter ostreae</name>
    <dbReference type="NCBI Taxonomy" id="2654171"/>
    <lineage>
        <taxon>Bacteria</taxon>
        <taxon>Pseudomonadati</taxon>
        <taxon>Campylobacterota</taxon>
        <taxon>Epsilonproteobacteria</taxon>
        <taxon>Campylobacterales</taxon>
        <taxon>Arcobacteraceae</taxon>
        <taxon>Poseidonibacter</taxon>
    </lineage>
</organism>
<reference evidence="4 5" key="1">
    <citation type="submission" date="2019-10" db="EMBL/GenBank/DDBJ databases">
        <title>Poseidonibacter ostreae sp. nov., isolated from the gut of the Ostrea denselamellosa.</title>
        <authorList>
            <person name="Choi A."/>
        </authorList>
    </citation>
    <scope>NUCLEOTIDE SEQUENCE [LARGE SCALE GENOMIC DNA]</scope>
    <source>
        <strain evidence="3 5">SJOD-M-33</strain>
        <strain evidence="2 4">SJOD-M-5</strain>
    </source>
</reference>
<evidence type="ECO:0000313" key="2">
    <source>
        <dbReference type="EMBL" id="KAB7888876.1"/>
    </source>
</evidence>
<protein>
    <submittedName>
        <fullName evidence="3">Uncharacterized protein</fullName>
    </submittedName>
</protein>
<feature type="transmembrane region" description="Helical" evidence="1">
    <location>
        <begin position="6"/>
        <end position="29"/>
    </location>
</feature>
<keyword evidence="1" id="KW-1133">Transmembrane helix</keyword>
<keyword evidence="4" id="KW-1185">Reference proteome</keyword>
<gene>
    <name evidence="2" type="ORF">GBG18_12230</name>
    <name evidence="3" type="ORF">GBG19_05340</name>
</gene>
<dbReference type="RefSeq" id="WP_152191456.1">
    <property type="nucleotide sequence ID" value="NZ_WFKJ01000043.1"/>
</dbReference>
<evidence type="ECO:0000313" key="5">
    <source>
        <dbReference type="Proteomes" id="UP000472839"/>
    </source>
</evidence>
<accession>A0A6L4WTK3</accession>
<evidence type="ECO:0000256" key="1">
    <source>
        <dbReference type="SAM" id="Phobius"/>
    </source>
</evidence>